<proteinExistence type="predicted"/>
<reference evidence="1" key="1">
    <citation type="submission" date="2022-05" db="EMBL/GenBank/DDBJ databases">
        <title>The Musa troglodytarum L. genome provides insights into the mechanism of non-climacteric behaviour and enrichment of carotenoids.</title>
        <authorList>
            <person name="Wang J."/>
        </authorList>
    </citation>
    <scope>NUCLEOTIDE SEQUENCE</scope>
    <source>
        <tissue evidence="1">Leaf</tissue>
    </source>
</reference>
<organism evidence="1 2">
    <name type="scientific">Musa troglodytarum</name>
    <name type="common">fe'i banana</name>
    <dbReference type="NCBI Taxonomy" id="320322"/>
    <lineage>
        <taxon>Eukaryota</taxon>
        <taxon>Viridiplantae</taxon>
        <taxon>Streptophyta</taxon>
        <taxon>Embryophyta</taxon>
        <taxon>Tracheophyta</taxon>
        <taxon>Spermatophyta</taxon>
        <taxon>Magnoliopsida</taxon>
        <taxon>Liliopsida</taxon>
        <taxon>Zingiberales</taxon>
        <taxon>Musaceae</taxon>
        <taxon>Musa</taxon>
    </lineage>
</organism>
<dbReference type="Proteomes" id="UP001055439">
    <property type="component" value="Chromosome 4"/>
</dbReference>
<name>A0A9E7FGQ0_9LILI</name>
<gene>
    <name evidence="1" type="ORF">MUK42_31804</name>
</gene>
<evidence type="ECO:0000313" key="2">
    <source>
        <dbReference type="Proteomes" id="UP001055439"/>
    </source>
</evidence>
<evidence type="ECO:0000313" key="1">
    <source>
        <dbReference type="EMBL" id="URD95243.1"/>
    </source>
</evidence>
<keyword evidence="2" id="KW-1185">Reference proteome</keyword>
<protein>
    <submittedName>
        <fullName evidence="1">Uncharacterized protein</fullName>
    </submittedName>
</protein>
<dbReference type="AlphaFoldDB" id="A0A9E7FGQ0"/>
<dbReference type="EMBL" id="CP097506">
    <property type="protein sequence ID" value="URD95243.1"/>
    <property type="molecule type" value="Genomic_DNA"/>
</dbReference>
<sequence length="92" mass="9955">MHSAAAVPPRRDETDGINLKMSMTQVEEFREAEREGREKGVRFRLLDTAEAGRAPQPGTATCRTRTCRCTTTACTGACRGPSTRGTTSCSTC</sequence>
<accession>A0A9E7FGQ0</accession>